<dbReference type="InterPro" id="IPR011335">
    <property type="entry name" value="Restrct_endonuc-II-like"/>
</dbReference>
<name>A0A5A7N2G8_9PROT</name>
<dbReference type="NCBIfam" id="NF009150">
    <property type="entry name" value="PRK12497.1-3"/>
    <property type="match status" value="1"/>
</dbReference>
<dbReference type="PANTHER" id="PTHR34039:SF1">
    <property type="entry name" value="UPF0102 PROTEIN YRAN"/>
    <property type="match status" value="1"/>
</dbReference>
<dbReference type="NCBIfam" id="TIGR00252">
    <property type="entry name" value="YraN family protein"/>
    <property type="match status" value="1"/>
</dbReference>
<evidence type="ECO:0000313" key="4">
    <source>
        <dbReference type="Proteomes" id="UP000324996"/>
    </source>
</evidence>
<sequence>MTLAPHHKPAQKGRKKAEILGRRAEGLAALYLKLKGYRIIARRYRSPLGEIDLIARHHNSLVFIEVKARKTLTSGLEAVPPRQQQRLMRGALHFIMRHPLEADLSLRFDVIIIRPFKLPKHLIHAFAGAKPGQL</sequence>
<evidence type="ECO:0000256" key="2">
    <source>
        <dbReference type="HAMAP-Rule" id="MF_00048"/>
    </source>
</evidence>
<dbReference type="Proteomes" id="UP000324996">
    <property type="component" value="Unassembled WGS sequence"/>
</dbReference>
<evidence type="ECO:0000256" key="1">
    <source>
        <dbReference type="ARBA" id="ARBA00006738"/>
    </source>
</evidence>
<comment type="caution">
    <text evidence="3">The sequence shown here is derived from an EMBL/GenBank/DDBJ whole genome shotgun (WGS) entry which is preliminary data.</text>
</comment>
<dbReference type="AlphaFoldDB" id="A0A5A7N2G8"/>
<proteinExistence type="inferred from homology"/>
<dbReference type="InterPro" id="IPR011856">
    <property type="entry name" value="tRNA_endonuc-like_dom_sf"/>
</dbReference>
<reference evidence="3 4" key="1">
    <citation type="submission" date="2019-09" db="EMBL/GenBank/DDBJ databases">
        <title>NBRP : Genome information of microbial organism related human and environment.</title>
        <authorList>
            <person name="Hattori M."/>
            <person name="Oshima K."/>
            <person name="Inaba H."/>
            <person name="Suda W."/>
            <person name="Sakamoto M."/>
            <person name="Iino T."/>
            <person name="Kitahara M."/>
            <person name="Oshida Y."/>
            <person name="Iida T."/>
            <person name="Kudo T."/>
            <person name="Itoh T."/>
            <person name="Ohkuma M."/>
        </authorList>
    </citation>
    <scope>NUCLEOTIDE SEQUENCE [LARGE SCALE GENOMIC DNA]</scope>
    <source>
        <strain evidence="3 4">Q-1</strain>
    </source>
</reference>
<organism evidence="3 4">
    <name type="scientific">Iodidimonas nitroreducens</name>
    <dbReference type="NCBI Taxonomy" id="1236968"/>
    <lineage>
        <taxon>Bacteria</taxon>
        <taxon>Pseudomonadati</taxon>
        <taxon>Pseudomonadota</taxon>
        <taxon>Alphaproteobacteria</taxon>
        <taxon>Iodidimonadales</taxon>
        <taxon>Iodidimonadaceae</taxon>
        <taxon>Iodidimonas</taxon>
    </lineage>
</organism>
<dbReference type="CDD" id="cd20736">
    <property type="entry name" value="PoNe_Nuclease"/>
    <property type="match status" value="1"/>
</dbReference>
<comment type="similarity">
    <text evidence="1 2">Belongs to the UPF0102 family.</text>
</comment>
<dbReference type="Pfam" id="PF02021">
    <property type="entry name" value="UPF0102"/>
    <property type="match status" value="1"/>
</dbReference>
<dbReference type="PANTHER" id="PTHR34039">
    <property type="entry name" value="UPF0102 PROTEIN YRAN"/>
    <property type="match status" value="1"/>
</dbReference>
<dbReference type="GO" id="GO:0003676">
    <property type="term" value="F:nucleic acid binding"/>
    <property type="evidence" value="ECO:0007669"/>
    <property type="project" value="InterPro"/>
</dbReference>
<dbReference type="NCBIfam" id="NF009151">
    <property type="entry name" value="PRK12497.1-5"/>
    <property type="match status" value="1"/>
</dbReference>
<evidence type="ECO:0000313" key="3">
    <source>
        <dbReference type="EMBL" id="GER02482.1"/>
    </source>
</evidence>
<keyword evidence="4" id="KW-1185">Reference proteome</keyword>
<dbReference type="EMBL" id="BKCN01000001">
    <property type="protein sequence ID" value="GER02482.1"/>
    <property type="molecule type" value="Genomic_DNA"/>
</dbReference>
<dbReference type="HAMAP" id="MF_00048">
    <property type="entry name" value="UPF0102"/>
    <property type="match status" value="1"/>
</dbReference>
<dbReference type="RefSeq" id="WP_042088200.1">
    <property type="nucleotide sequence ID" value="NZ_BKCN01000001.1"/>
</dbReference>
<dbReference type="InterPro" id="IPR003509">
    <property type="entry name" value="UPF0102_YraN-like"/>
</dbReference>
<dbReference type="Gene3D" id="3.40.1350.10">
    <property type="match status" value="1"/>
</dbReference>
<accession>A0A5A7N2G8</accession>
<gene>
    <name evidence="3" type="ORF">JCM17846_01640</name>
</gene>
<protein>
    <recommendedName>
        <fullName evidence="2">UPF0102 protein JCM17846_01640</fullName>
    </recommendedName>
</protein>
<dbReference type="SUPFAM" id="SSF52980">
    <property type="entry name" value="Restriction endonuclease-like"/>
    <property type="match status" value="1"/>
</dbReference>